<gene>
    <name evidence="1" type="ORF">SASPL_147864</name>
</gene>
<dbReference type="Proteomes" id="UP000298416">
    <property type="component" value="Unassembled WGS sequence"/>
</dbReference>
<reference evidence="1" key="1">
    <citation type="submission" date="2018-01" db="EMBL/GenBank/DDBJ databases">
        <authorList>
            <person name="Mao J.F."/>
        </authorList>
    </citation>
    <scope>NUCLEOTIDE SEQUENCE</scope>
    <source>
        <strain evidence="1">Huo1</strain>
        <tissue evidence="1">Leaf</tissue>
    </source>
</reference>
<name>A0A8X8WFB9_SALSN</name>
<sequence length="129" mass="14827">MSMGYLTTELMVANLVYSFDWEFPKGIHAQDLDTNPIGGLVVYKKNSLILRRQEIQPHCAIQPFLLSSAKFARFNLLVDVGVAVVTFCRNRTLNWRKKASLMVELDARDERIQVLERIVEKLESEDLAE</sequence>
<proteinExistence type="predicted"/>
<comment type="caution">
    <text evidence="1">The sequence shown here is derived from an EMBL/GenBank/DDBJ whole genome shotgun (WGS) entry which is preliminary data.</text>
</comment>
<evidence type="ECO:0000313" key="1">
    <source>
        <dbReference type="EMBL" id="KAG6393620.1"/>
    </source>
</evidence>
<keyword evidence="2" id="KW-1185">Reference proteome</keyword>
<organism evidence="1">
    <name type="scientific">Salvia splendens</name>
    <name type="common">Scarlet sage</name>
    <dbReference type="NCBI Taxonomy" id="180675"/>
    <lineage>
        <taxon>Eukaryota</taxon>
        <taxon>Viridiplantae</taxon>
        <taxon>Streptophyta</taxon>
        <taxon>Embryophyta</taxon>
        <taxon>Tracheophyta</taxon>
        <taxon>Spermatophyta</taxon>
        <taxon>Magnoliopsida</taxon>
        <taxon>eudicotyledons</taxon>
        <taxon>Gunneridae</taxon>
        <taxon>Pentapetalae</taxon>
        <taxon>asterids</taxon>
        <taxon>lamiids</taxon>
        <taxon>Lamiales</taxon>
        <taxon>Lamiaceae</taxon>
        <taxon>Nepetoideae</taxon>
        <taxon>Mentheae</taxon>
        <taxon>Salviinae</taxon>
        <taxon>Salvia</taxon>
        <taxon>Salvia subgen. Calosphace</taxon>
        <taxon>core Calosphace</taxon>
    </lineage>
</organism>
<reference evidence="1" key="2">
    <citation type="submission" date="2020-08" db="EMBL/GenBank/DDBJ databases">
        <title>Plant Genome Project.</title>
        <authorList>
            <person name="Zhang R.-G."/>
        </authorList>
    </citation>
    <scope>NUCLEOTIDE SEQUENCE</scope>
    <source>
        <strain evidence="1">Huo1</strain>
        <tissue evidence="1">Leaf</tissue>
    </source>
</reference>
<dbReference type="PANTHER" id="PTHR47952">
    <property type="entry name" value="TRYPTAMINE 5-HYDROXYLASE"/>
    <property type="match status" value="1"/>
</dbReference>
<dbReference type="EMBL" id="PNBA02000018">
    <property type="protein sequence ID" value="KAG6393620.1"/>
    <property type="molecule type" value="Genomic_DNA"/>
</dbReference>
<dbReference type="AlphaFoldDB" id="A0A8X8WFB9"/>
<accession>A0A8X8WFB9</accession>
<protein>
    <submittedName>
        <fullName evidence="1">Uncharacterized protein</fullName>
    </submittedName>
</protein>
<evidence type="ECO:0000313" key="2">
    <source>
        <dbReference type="Proteomes" id="UP000298416"/>
    </source>
</evidence>
<dbReference type="PANTHER" id="PTHR47952:SF3">
    <property type="entry name" value="CYTOCHROME P450 71B3-LIKE"/>
    <property type="match status" value="1"/>
</dbReference>